<evidence type="ECO:0000259" key="3">
    <source>
        <dbReference type="Pfam" id="PF05193"/>
    </source>
</evidence>
<feature type="signal peptide" evidence="1">
    <location>
        <begin position="1"/>
        <end position="23"/>
    </location>
</feature>
<dbReference type="PANTHER" id="PTHR11851">
    <property type="entry name" value="METALLOPROTEASE"/>
    <property type="match status" value="1"/>
</dbReference>
<sequence>MTRQLRFLTVAIVSLFLALPARAAVDIQTVTSPGGIKAWLIEEPGIPFTALEIRFRGGSSLDPAGKEGAVNLMTALLEEGAADLDAQGFAKARDDLAAQFRFRSDIDSVAVSAKFLTENRDQAVALLRSALKQPRFDSEAVERVRGQVLAGLRADLKDSGAIASRIFRDKAFEDHPYERDSDGTLETVPALTRDDLIAVHAATMARDRLYVAAAGDISAEQLGALLDTLLGDLPATGTPLPGKADLMLTGGITVEPFPGPQSVILFGQGGIQTDDPDYFPALLLNEAMGGSRFSARLMTEVRAKRGLTYGIGTSLVGYDQAEVMMGQTSVANEKVAEAVEVIRDEWRKIAEGGLTEAELDATKTYITGAYPLRFDGNGPLASIMVNMQMMGLPADYPKTRNEKVWAVTMEDVQRVARELYTPDKLRFIIVGEPQGVTATD</sequence>
<keyword evidence="1" id="KW-0732">Signal</keyword>
<accession>A0ABY8Q419</accession>
<keyword evidence="5" id="KW-1185">Reference proteome</keyword>
<dbReference type="InterPro" id="IPR007863">
    <property type="entry name" value="Peptidase_M16_C"/>
</dbReference>
<organism evidence="4 5">
    <name type="scientific">Fuscovulum ytuae</name>
    <dbReference type="NCBI Taxonomy" id="3042299"/>
    <lineage>
        <taxon>Bacteria</taxon>
        <taxon>Pseudomonadati</taxon>
        <taxon>Pseudomonadota</taxon>
        <taxon>Alphaproteobacteria</taxon>
        <taxon>Rhodobacterales</taxon>
        <taxon>Paracoccaceae</taxon>
        <taxon>Fuscovulum</taxon>
    </lineage>
</organism>
<dbReference type="Pfam" id="PF00675">
    <property type="entry name" value="Peptidase_M16"/>
    <property type="match status" value="1"/>
</dbReference>
<evidence type="ECO:0000313" key="5">
    <source>
        <dbReference type="Proteomes" id="UP001230978"/>
    </source>
</evidence>
<dbReference type="InterPro" id="IPR011765">
    <property type="entry name" value="Pept_M16_N"/>
</dbReference>
<feature type="domain" description="Peptidase M16 C-terminal" evidence="3">
    <location>
        <begin position="191"/>
        <end position="364"/>
    </location>
</feature>
<reference evidence="4 5" key="1">
    <citation type="submission" date="2023-04" db="EMBL/GenBank/DDBJ databases">
        <title>YMD61, complete Genome.</title>
        <authorList>
            <person name="Zhang J."/>
        </authorList>
    </citation>
    <scope>NUCLEOTIDE SEQUENCE [LARGE SCALE GENOMIC DNA]</scope>
    <source>
        <strain evidence="4 5">YMD61</strain>
    </source>
</reference>
<dbReference type="PANTHER" id="PTHR11851:SF224">
    <property type="entry name" value="PROCESSING PROTEASE"/>
    <property type="match status" value="1"/>
</dbReference>
<dbReference type="Pfam" id="PF05193">
    <property type="entry name" value="Peptidase_M16_C"/>
    <property type="match status" value="1"/>
</dbReference>
<evidence type="ECO:0000259" key="2">
    <source>
        <dbReference type="Pfam" id="PF00675"/>
    </source>
</evidence>
<dbReference type="SUPFAM" id="SSF63411">
    <property type="entry name" value="LuxS/MPP-like metallohydrolase"/>
    <property type="match status" value="2"/>
</dbReference>
<dbReference type="InterPro" id="IPR050361">
    <property type="entry name" value="MPP/UQCRC_Complex"/>
</dbReference>
<evidence type="ECO:0000256" key="1">
    <source>
        <dbReference type="SAM" id="SignalP"/>
    </source>
</evidence>
<feature type="chain" id="PRO_5046094621" evidence="1">
    <location>
        <begin position="24"/>
        <end position="440"/>
    </location>
</feature>
<dbReference type="InterPro" id="IPR011249">
    <property type="entry name" value="Metalloenz_LuxS/M16"/>
</dbReference>
<gene>
    <name evidence="4" type="ORF">QF092_13840</name>
</gene>
<dbReference type="RefSeq" id="WP_281464621.1">
    <property type="nucleotide sequence ID" value="NZ_CP124535.1"/>
</dbReference>
<dbReference type="Proteomes" id="UP001230978">
    <property type="component" value="Chromosome"/>
</dbReference>
<feature type="domain" description="Peptidase M16 N-terminal" evidence="2">
    <location>
        <begin position="42"/>
        <end position="152"/>
    </location>
</feature>
<evidence type="ECO:0000313" key="4">
    <source>
        <dbReference type="EMBL" id="WGV15341.1"/>
    </source>
</evidence>
<proteinExistence type="predicted"/>
<name>A0ABY8Q419_9RHOB</name>
<protein>
    <submittedName>
        <fullName evidence="4">Pitrilysin family protein</fullName>
    </submittedName>
</protein>
<dbReference type="Gene3D" id="3.30.830.10">
    <property type="entry name" value="Metalloenzyme, LuxS/M16 peptidase-like"/>
    <property type="match status" value="2"/>
</dbReference>
<dbReference type="EMBL" id="CP124535">
    <property type="protein sequence ID" value="WGV15341.1"/>
    <property type="molecule type" value="Genomic_DNA"/>
</dbReference>